<dbReference type="InterPro" id="IPR036163">
    <property type="entry name" value="HMA_dom_sf"/>
</dbReference>
<protein>
    <recommendedName>
        <fullName evidence="2">HMA domain-containing protein</fullName>
    </recommendedName>
</protein>
<feature type="domain" description="HMA" evidence="2">
    <location>
        <begin position="157"/>
        <end position="223"/>
    </location>
</feature>
<gene>
    <name evidence="3" type="ORF">AMTR_s00034p00190630</name>
</gene>
<dbReference type="AlphaFoldDB" id="W1PWQ5"/>
<feature type="region of interest" description="Disordered" evidence="1">
    <location>
        <begin position="129"/>
        <end position="156"/>
    </location>
</feature>
<dbReference type="PROSITE" id="PS50846">
    <property type="entry name" value="HMA_2"/>
    <property type="match status" value="1"/>
</dbReference>
<dbReference type="InterPro" id="IPR044526">
    <property type="entry name" value="NAKR1-3"/>
</dbReference>
<dbReference type="Gramene" id="ERN12216">
    <property type="protein sequence ID" value="ERN12216"/>
    <property type="gene ID" value="AMTR_s00034p00190630"/>
</dbReference>
<dbReference type="OMA" id="QDTVAHK"/>
<dbReference type="InterPro" id="IPR006121">
    <property type="entry name" value="HMA_dom"/>
</dbReference>
<evidence type="ECO:0000313" key="3">
    <source>
        <dbReference type="EMBL" id="ERN12216.1"/>
    </source>
</evidence>
<feature type="region of interest" description="Disordered" evidence="1">
    <location>
        <begin position="31"/>
        <end position="104"/>
    </location>
</feature>
<name>W1PWQ5_AMBTC</name>
<dbReference type="PANTHER" id="PTHR46119">
    <property type="entry name" value="OS08G0405700 PROTEIN"/>
    <property type="match status" value="1"/>
</dbReference>
<evidence type="ECO:0000256" key="1">
    <source>
        <dbReference type="SAM" id="MobiDB-lite"/>
    </source>
</evidence>
<dbReference type="Gene3D" id="3.30.70.100">
    <property type="match status" value="1"/>
</dbReference>
<dbReference type="eggNOG" id="KOG1603">
    <property type="taxonomic scope" value="Eukaryota"/>
</dbReference>
<dbReference type="Proteomes" id="UP000017836">
    <property type="component" value="Unassembled WGS sequence"/>
</dbReference>
<feature type="compositionally biased region" description="Basic residues" evidence="1">
    <location>
        <begin position="56"/>
        <end position="66"/>
    </location>
</feature>
<reference evidence="4" key="1">
    <citation type="journal article" date="2013" name="Science">
        <title>The Amborella genome and the evolution of flowering plants.</title>
        <authorList>
            <consortium name="Amborella Genome Project"/>
        </authorList>
    </citation>
    <scope>NUCLEOTIDE SEQUENCE [LARGE SCALE GENOMIC DNA]</scope>
</reference>
<evidence type="ECO:0000313" key="4">
    <source>
        <dbReference type="Proteomes" id="UP000017836"/>
    </source>
</evidence>
<dbReference type="EMBL" id="KI392616">
    <property type="protein sequence ID" value="ERN12216.1"/>
    <property type="molecule type" value="Genomic_DNA"/>
</dbReference>
<dbReference type="GO" id="GO:0046872">
    <property type="term" value="F:metal ion binding"/>
    <property type="evidence" value="ECO:0007669"/>
    <property type="project" value="InterPro"/>
</dbReference>
<proteinExistence type="predicted"/>
<dbReference type="CDD" id="cd00371">
    <property type="entry name" value="HMA"/>
    <property type="match status" value="1"/>
</dbReference>
<dbReference type="SUPFAM" id="SSF55008">
    <property type="entry name" value="HMA, heavy metal-associated domain"/>
    <property type="match status" value="1"/>
</dbReference>
<keyword evidence="4" id="KW-1185">Reference proteome</keyword>
<dbReference type="STRING" id="13333.W1PWQ5"/>
<accession>W1PWQ5</accession>
<organism evidence="3 4">
    <name type="scientific">Amborella trichopoda</name>
    <dbReference type="NCBI Taxonomy" id="13333"/>
    <lineage>
        <taxon>Eukaryota</taxon>
        <taxon>Viridiplantae</taxon>
        <taxon>Streptophyta</taxon>
        <taxon>Embryophyta</taxon>
        <taxon>Tracheophyta</taxon>
        <taxon>Spermatophyta</taxon>
        <taxon>Magnoliopsida</taxon>
        <taxon>Amborellales</taxon>
        <taxon>Amborellaceae</taxon>
        <taxon>Amborella</taxon>
    </lineage>
</organism>
<dbReference type="HOGENOM" id="CLU_071922_0_1_1"/>
<feature type="compositionally biased region" description="Polar residues" evidence="1">
    <location>
        <begin position="131"/>
        <end position="142"/>
    </location>
</feature>
<sequence length="226" mass="24982">MKGIHIFCASPASTAICTSLDHRTLVRHNQQASLLKDAPRRNKALEPPNSSSSSRGFHHHRTKAKQHSSSPSSSATAREIREKTPPLQPPRKSREVLRSPPGSSRYLLNDSSSILDLIPDFEPVRALVPFQGQQQQRPSTQIKKYEAPRSSSDSQPDQVVVLRVSLHCKGCEGKVRKHISRMEGVSSFSIDFANKKVTVIGDLSPQCVLQSVARVKNAQFWSSPSS</sequence>
<dbReference type="PANTHER" id="PTHR46119:SF15">
    <property type="entry name" value="PROTEIN SODIUM POTASSIUM ROOT DEFECTIVE 2"/>
    <property type="match status" value="1"/>
</dbReference>
<evidence type="ECO:0000259" key="2">
    <source>
        <dbReference type="PROSITE" id="PS50846"/>
    </source>
</evidence>
<dbReference type="Pfam" id="PF00403">
    <property type="entry name" value="HMA"/>
    <property type="match status" value="1"/>
</dbReference>